<accession>A0ABR2TDK1</accession>
<dbReference type="EMBL" id="JBBPBN010000006">
    <property type="protein sequence ID" value="KAK9035273.1"/>
    <property type="molecule type" value="Genomic_DNA"/>
</dbReference>
<gene>
    <name evidence="1" type="ORF">V6N11_077319</name>
</gene>
<dbReference type="PANTHER" id="PTHR46691">
    <property type="entry name" value="HIGH MOBILITY GROUP B PROTEIN 9"/>
    <property type="match status" value="1"/>
</dbReference>
<evidence type="ECO:0000313" key="2">
    <source>
        <dbReference type="Proteomes" id="UP001396334"/>
    </source>
</evidence>
<reference evidence="1 2" key="1">
    <citation type="journal article" date="2024" name="G3 (Bethesda)">
        <title>Genome assembly of Hibiscus sabdariffa L. provides insights into metabolisms of medicinal natural products.</title>
        <authorList>
            <person name="Kim T."/>
        </authorList>
    </citation>
    <scope>NUCLEOTIDE SEQUENCE [LARGE SCALE GENOMIC DNA]</scope>
    <source>
        <strain evidence="1">TK-2024</strain>
        <tissue evidence="1">Old leaves</tissue>
    </source>
</reference>
<dbReference type="SUPFAM" id="SSF46774">
    <property type="entry name" value="ARID-like"/>
    <property type="match status" value="1"/>
</dbReference>
<dbReference type="InterPro" id="IPR036431">
    <property type="entry name" value="ARID_dom_sf"/>
</dbReference>
<dbReference type="Proteomes" id="UP001396334">
    <property type="component" value="Unassembled WGS sequence"/>
</dbReference>
<keyword evidence="2" id="KW-1185">Reference proteome</keyword>
<dbReference type="PANTHER" id="PTHR46691:SF3">
    <property type="entry name" value="HIGH MOBILITY GROUP B PROTEIN 15"/>
    <property type="match status" value="1"/>
</dbReference>
<comment type="caution">
    <text evidence="1">The sequence shown here is derived from an EMBL/GenBank/DDBJ whole genome shotgun (WGS) entry which is preliminary data.</text>
</comment>
<evidence type="ECO:0000313" key="1">
    <source>
        <dbReference type="EMBL" id="KAK9035273.1"/>
    </source>
</evidence>
<dbReference type="Gene3D" id="1.10.150.60">
    <property type="entry name" value="ARID DNA-binding domain"/>
    <property type="match status" value="1"/>
</dbReference>
<name>A0ABR2TDK1_9ROSI</name>
<proteinExistence type="predicted"/>
<protein>
    <submittedName>
        <fullName evidence="1">Uncharacterized protein</fullName>
    </submittedName>
</protein>
<organism evidence="1 2">
    <name type="scientific">Hibiscus sabdariffa</name>
    <name type="common">roselle</name>
    <dbReference type="NCBI Taxonomy" id="183260"/>
    <lineage>
        <taxon>Eukaryota</taxon>
        <taxon>Viridiplantae</taxon>
        <taxon>Streptophyta</taxon>
        <taxon>Embryophyta</taxon>
        <taxon>Tracheophyta</taxon>
        <taxon>Spermatophyta</taxon>
        <taxon>Magnoliopsida</taxon>
        <taxon>eudicotyledons</taxon>
        <taxon>Gunneridae</taxon>
        <taxon>Pentapetalae</taxon>
        <taxon>rosids</taxon>
        <taxon>malvids</taxon>
        <taxon>Malvales</taxon>
        <taxon>Malvaceae</taxon>
        <taxon>Malvoideae</taxon>
        <taxon>Hibiscus</taxon>
    </lineage>
</organism>
<sequence>MHRMLVEVTRRGGIFKVFQGRRLQELYAALAENLSDRDLYNIYVIVLYDIETWLCRFPYEGHIPLSPDDLTVRPLCHNKMEKPMSSMKTIVLCPRCNDILLVSENSQGKFLTPLSSEISRCPSPKNELVCTPHQQYDLAREDPHYFHIMLELVSSIKNKPSRVRVIFQGKELNVHRMFVKVTCRGGIFKVTQERRLQEVSVALAENLSDRDLYEIYMVLLYDLTSWLCHFPPTQIIIPILIRQTHRSRSLPTPYPMRPTQGFIGEPSAPYKNSVLAENNQQTGVNFSSTYHSNGPSSYLNSAVANNPRVWITASNFK</sequence>